<dbReference type="EMBL" id="OU466862">
    <property type="protein sequence ID" value="CAH2071141.1"/>
    <property type="molecule type" value="Genomic_DNA"/>
</dbReference>
<feature type="region of interest" description="Disordered" evidence="1">
    <location>
        <begin position="28"/>
        <end position="57"/>
    </location>
</feature>
<gene>
    <name evidence="2" type="ORF">TAV2_LOCUS19504</name>
</gene>
<proteinExistence type="predicted"/>
<organism evidence="2 3">
    <name type="scientific">Thlaspi arvense</name>
    <name type="common">Field penny-cress</name>
    <dbReference type="NCBI Taxonomy" id="13288"/>
    <lineage>
        <taxon>Eukaryota</taxon>
        <taxon>Viridiplantae</taxon>
        <taxon>Streptophyta</taxon>
        <taxon>Embryophyta</taxon>
        <taxon>Tracheophyta</taxon>
        <taxon>Spermatophyta</taxon>
        <taxon>Magnoliopsida</taxon>
        <taxon>eudicotyledons</taxon>
        <taxon>Gunneridae</taxon>
        <taxon>Pentapetalae</taxon>
        <taxon>rosids</taxon>
        <taxon>malvids</taxon>
        <taxon>Brassicales</taxon>
        <taxon>Brassicaceae</taxon>
        <taxon>Thlaspideae</taxon>
        <taxon>Thlaspi</taxon>
    </lineage>
</organism>
<keyword evidence="3" id="KW-1185">Reference proteome</keyword>
<evidence type="ECO:0000313" key="2">
    <source>
        <dbReference type="EMBL" id="CAH2071141.1"/>
    </source>
</evidence>
<evidence type="ECO:0000313" key="3">
    <source>
        <dbReference type="Proteomes" id="UP000836841"/>
    </source>
</evidence>
<dbReference type="Proteomes" id="UP000836841">
    <property type="component" value="Chromosome 6"/>
</dbReference>
<evidence type="ECO:0000256" key="1">
    <source>
        <dbReference type="SAM" id="MobiDB-lite"/>
    </source>
</evidence>
<name>A0AAU9SUG4_THLAR</name>
<sequence>MEHVIGQVVDVKDLQGVQVNGKERKKIEFELRDTNSSGGNSNVSTAPSSKRSFEEFEELPDLSSTSMKLCTKSIKLEKINDYESTTKDERLMVELYKEIANKAKAEPKTHDIKLEKMIQSKKSLMIIGSKNAAKDIDVEASFKEEDKAGP</sequence>
<dbReference type="AlphaFoldDB" id="A0AAU9SUG4"/>
<protein>
    <submittedName>
        <fullName evidence="2">Uncharacterized protein</fullName>
    </submittedName>
</protein>
<reference evidence="2 3" key="1">
    <citation type="submission" date="2022-03" db="EMBL/GenBank/DDBJ databases">
        <authorList>
            <person name="Nunn A."/>
            <person name="Chopra R."/>
            <person name="Nunn A."/>
            <person name="Contreras Garrido A."/>
        </authorList>
    </citation>
    <scope>NUCLEOTIDE SEQUENCE [LARGE SCALE GENOMIC DNA]</scope>
</reference>
<accession>A0AAU9SUG4</accession>